<dbReference type="AlphaFoldDB" id="A0A948TGW2"/>
<comment type="caution">
    <text evidence="2">The sequence shown here is derived from an EMBL/GenBank/DDBJ whole genome shotgun (WGS) entry which is preliminary data.</text>
</comment>
<sequence length="168" mass="19359">MALLSRRMALGLVCSLALSLVPISPASANINKQDALNKALRFVQVERNDLEELKIQNEREGEIPVYQVEFATAYGDFDFAYAISDGRLIDADYEIDEEYLRRLPRHNFDVKRAVSSISSKLHIPARTIEARREGNRVEARAYYQHMVYEIELDCRSGVIYDFNADRRQ</sequence>
<feature type="chain" id="PRO_5036681817" description="PepSY domain-containing protein" evidence="1">
    <location>
        <begin position="29"/>
        <end position="168"/>
    </location>
</feature>
<proteinExistence type="predicted"/>
<evidence type="ECO:0000313" key="2">
    <source>
        <dbReference type="EMBL" id="MBU3844684.1"/>
    </source>
</evidence>
<reference evidence="2" key="1">
    <citation type="journal article" date="2021" name="PeerJ">
        <title>Extensive microbial diversity within the chicken gut microbiome revealed by metagenomics and culture.</title>
        <authorList>
            <person name="Gilroy R."/>
            <person name="Ravi A."/>
            <person name="Getino M."/>
            <person name="Pursley I."/>
            <person name="Horton D.L."/>
            <person name="Alikhan N.F."/>
            <person name="Baker D."/>
            <person name="Gharbi K."/>
            <person name="Hall N."/>
            <person name="Watson M."/>
            <person name="Adriaenssens E.M."/>
            <person name="Foster-Nyarko E."/>
            <person name="Jarju S."/>
            <person name="Secka A."/>
            <person name="Antonio M."/>
            <person name="Oren A."/>
            <person name="Chaudhuri R.R."/>
            <person name="La Ragione R."/>
            <person name="Hildebrand F."/>
            <person name="Pallen M.J."/>
        </authorList>
    </citation>
    <scope>NUCLEOTIDE SEQUENCE</scope>
    <source>
        <strain evidence="2">378</strain>
    </source>
</reference>
<evidence type="ECO:0000256" key="1">
    <source>
        <dbReference type="SAM" id="SignalP"/>
    </source>
</evidence>
<protein>
    <recommendedName>
        <fullName evidence="4">PepSY domain-containing protein</fullName>
    </recommendedName>
</protein>
<feature type="signal peptide" evidence="1">
    <location>
        <begin position="1"/>
        <end position="28"/>
    </location>
</feature>
<dbReference type="Proteomes" id="UP000733611">
    <property type="component" value="Unassembled WGS sequence"/>
</dbReference>
<name>A0A948TGW2_9GAMM</name>
<reference evidence="2" key="2">
    <citation type="submission" date="2021-04" db="EMBL/GenBank/DDBJ databases">
        <authorList>
            <person name="Gilroy R."/>
        </authorList>
    </citation>
    <scope>NUCLEOTIDE SEQUENCE</scope>
    <source>
        <strain evidence="2">378</strain>
    </source>
</reference>
<organism evidence="2 3">
    <name type="scientific">Candidatus Anaerobiospirillum pullicola</name>
    <dbReference type="NCBI Taxonomy" id="2838451"/>
    <lineage>
        <taxon>Bacteria</taxon>
        <taxon>Pseudomonadati</taxon>
        <taxon>Pseudomonadota</taxon>
        <taxon>Gammaproteobacteria</taxon>
        <taxon>Aeromonadales</taxon>
        <taxon>Succinivibrionaceae</taxon>
        <taxon>Anaerobiospirillum</taxon>
    </lineage>
</organism>
<gene>
    <name evidence="2" type="ORF">H9847_07460</name>
</gene>
<evidence type="ECO:0000313" key="3">
    <source>
        <dbReference type="Proteomes" id="UP000733611"/>
    </source>
</evidence>
<dbReference type="EMBL" id="JAHLFE010000150">
    <property type="protein sequence ID" value="MBU3844684.1"/>
    <property type="molecule type" value="Genomic_DNA"/>
</dbReference>
<accession>A0A948TGW2</accession>
<keyword evidence="1" id="KW-0732">Signal</keyword>
<evidence type="ECO:0008006" key="4">
    <source>
        <dbReference type="Google" id="ProtNLM"/>
    </source>
</evidence>